<dbReference type="Proteomes" id="UP000886595">
    <property type="component" value="Unassembled WGS sequence"/>
</dbReference>
<dbReference type="Pfam" id="PF02458">
    <property type="entry name" value="Transferase"/>
    <property type="match status" value="1"/>
</dbReference>
<dbReference type="PANTHER" id="PTHR31623">
    <property type="entry name" value="F21J9.9"/>
    <property type="match status" value="1"/>
</dbReference>
<reference evidence="4 5" key="1">
    <citation type="submission" date="2020-02" db="EMBL/GenBank/DDBJ databases">
        <authorList>
            <person name="Ma Q."/>
            <person name="Huang Y."/>
            <person name="Song X."/>
            <person name="Pei D."/>
        </authorList>
    </citation>
    <scope>NUCLEOTIDE SEQUENCE [LARGE SCALE GENOMIC DNA]</scope>
    <source>
        <strain evidence="4">Sxm20200214</strain>
        <tissue evidence="4">Leaf</tissue>
    </source>
</reference>
<dbReference type="PANTHER" id="PTHR31623:SF119">
    <property type="entry name" value="BAHD ACYLTRANSFERASE BIA1"/>
    <property type="match status" value="1"/>
</dbReference>
<comment type="caution">
    <text evidence="4">The sequence shown here is derived from an EMBL/GenBank/DDBJ whole genome shotgun (WGS) entry which is preliminary data.</text>
</comment>
<evidence type="ECO:0008006" key="6">
    <source>
        <dbReference type="Google" id="ProtNLM"/>
    </source>
</evidence>
<dbReference type="OrthoDB" id="1932220at2759"/>
<dbReference type="EMBL" id="JAAMPC010000004">
    <property type="protein sequence ID" value="KAG2315168.1"/>
    <property type="molecule type" value="Genomic_DNA"/>
</dbReference>
<gene>
    <name evidence="4" type="ORF">Bca52824_018290</name>
</gene>
<protein>
    <recommendedName>
        <fullName evidence="6">BAHD acyltransferase</fullName>
    </recommendedName>
</protein>
<evidence type="ECO:0000256" key="2">
    <source>
        <dbReference type="ARBA" id="ARBA00022679"/>
    </source>
</evidence>
<keyword evidence="2" id="KW-0808">Transferase</keyword>
<evidence type="ECO:0000313" key="4">
    <source>
        <dbReference type="EMBL" id="KAG2315168.1"/>
    </source>
</evidence>
<accession>A0A8X7VNL9</accession>
<name>A0A8X7VNL9_BRACI</name>
<dbReference type="InterPro" id="IPR023213">
    <property type="entry name" value="CAT-like_dom_sf"/>
</dbReference>
<evidence type="ECO:0000256" key="3">
    <source>
        <dbReference type="ARBA" id="ARBA00023315"/>
    </source>
</evidence>
<evidence type="ECO:0000256" key="1">
    <source>
        <dbReference type="ARBA" id="ARBA00009861"/>
    </source>
</evidence>
<sequence length="445" mass="48703">MEMKLEILGREVIKPASPSPQDFLQLSLADVSGPAAYVSTIFFYKSVSGESPEIITGRLKTSLSDTLSRFYPLAGRIEGDKIICNDEGAVFTEARTDLLLQDFLKNNLHNNTNSIQEFIPTIAPGESPGTWPLLSVKVNFFGSGSGVAVTVFISHRICDAASVLTFVSGWAATAKVESNDVVLNIPTFATTTIYPPPPHSSFQSSSMDGLYAIGSKCVTNRFLFKSSKIAELKRRAMSETVPVPTRVEAIMSLMWRCATISRRSNSVVPKSTLMRQPMDLRLRVPSTVLPKDAVGNLQASFFLKNGSESKMEIAEIVADFRKAKEGVNEMIKENLATTITATTLGLNLLSGMGKLVSELKPDTDLYPMSSWCRKPFYEVDFGCGSPVWIGFAGHIVSTTVFVLLIDSKDGEDVEAWICLPEQDMSVFVRDQDVLAYAVINPPVLI</sequence>
<keyword evidence="3" id="KW-0012">Acyltransferase</keyword>
<organism evidence="4 5">
    <name type="scientific">Brassica carinata</name>
    <name type="common">Ethiopian mustard</name>
    <name type="synonym">Abyssinian cabbage</name>
    <dbReference type="NCBI Taxonomy" id="52824"/>
    <lineage>
        <taxon>Eukaryota</taxon>
        <taxon>Viridiplantae</taxon>
        <taxon>Streptophyta</taxon>
        <taxon>Embryophyta</taxon>
        <taxon>Tracheophyta</taxon>
        <taxon>Spermatophyta</taxon>
        <taxon>Magnoliopsida</taxon>
        <taxon>eudicotyledons</taxon>
        <taxon>Gunneridae</taxon>
        <taxon>Pentapetalae</taxon>
        <taxon>rosids</taxon>
        <taxon>malvids</taxon>
        <taxon>Brassicales</taxon>
        <taxon>Brassicaceae</taxon>
        <taxon>Brassiceae</taxon>
        <taxon>Brassica</taxon>
    </lineage>
</organism>
<dbReference type="Gene3D" id="3.30.559.10">
    <property type="entry name" value="Chloramphenicol acetyltransferase-like domain"/>
    <property type="match status" value="2"/>
</dbReference>
<evidence type="ECO:0000313" key="5">
    <source>
        <dbReference type="Proteomes" id="UP000886595"/>
    </source>
</evidence>
<dbReference type="AlphaFoldDB" id="A0A8X7VNL9"/>
<comment type="similarity">
    <text evidence="1">Belongs to the plant acyltransferase family.</text>
</comment>
<keyword evidence="5" id="KW-1185">Reference proteome</keyword>
<dbReference type="GO" id="GO:0016746">
    <property type="term" value="F:acyltransferase activity"/>
    <property type="evidence" value="ECO:0007669"/>
    <property type="project" value="UniProtKB-KW"/>
</dbReference>
<proteinExistence type="inferred from homology"/>